<reference evidence="1 2" key="1">
    <citation type="submission" date="2013-11" db="EMBL/GenBank/DDBJ databases">
        <title>Complete genome sequence of Clostridum sp. M2/40.</title>
        <authorList>
            <person name="Wibberg D."/>
            <person name="Puehler A."/>
            <person name="Schlueter A."/>
        </authorList>
    </citation>
    <scope>NUCLEOTIDE SEQUENCE [LARGE SCALE GENOMIC DNA]</scope>
    <source>
        <strain evidence="2">M2/40</strain>
    </source>
</reference>
<gene>
    <name evidence="1" type="ORF">CM240_1216</name>
</gene>
<keyword evidence="2" id="KW-1185">Reference proteome</keyword>
<proteinExistence type="predicted"/>
<name>W6SFB9_9CLOT</name>
<evidence type="ECO:0000313" key="1">
    <source>
        <dbReference type="EMBL" id="CDM68380.1"/>
    </source>
</evidence>
<dbReference type="Proteomes" id="UP000019426">
    <property type="component" value="Chromosome M2/40_rep1"/>
</dbReference>
<dbReference type="AlphaFoldDB" id="W6SFB9"/>
<dbReference type="HOGENOM" id="CLU_3060089_0_0_9"/>
<dbReference type="EMBL" id="HG917868">
    <property type="protein sequence ID" value="CDM68380.1"/>
    <property type="molecule type" value="Genomic_DNA"/>
</dbReference>
<protein>
    <submittedName>
        <fullName evidence="1">Uncharacterized protein</fullName>
    </submittedName>
</protein>
<dbReference type="PATRIC" id="fig|1216932.3.peg.1208"/>
<evidence type="ECO:0000313" key="2">
    <source>
        <dbReference type="Proteomes" id="UP000019426"/>
    </source>
</evidence>
<organism evidence="1 2">
    <name type="scientific">Clostridium bornimense</name>
    <dbReference type="NCBI Taxonomy" id="1216932"/>
    <lineage>
        <taxon>Bacteria</taxon>
        <taxon>Bacillati</taxon>
        <taxon>Bacillota</taxon>
        <taxon>Clostridia</taxon>
        <taxon>Eubacteriales</taxon>
        <taxon>Clostridiaceae</taxon>
        <taxon>Clostridium</taxon>
    </lineage>
</organism>
<sequence>MYDAKEKLNEFNNPNESLKCDCISEKSYFKNLNSSYIYQSKTSSVPYSPKSFS</sequence>
<dbReference type="KEGG" id="clt:CM240_1216"/>
<accession>W6SFB9</accession>